<comment type="caution">
    <text evidence="5">The sequence shown here is derived from an EMBL/GenBank/DDBJ whole genome shotgun (WGS) entry which is preliminary data.</text>
</comment>
<evidence type="ECO:0000256" key="2">
    <source>
        <dbReference type="ARBA" id="ARBA00022729"/>
    </source>
</evidence>
<evidence type="ECO:0000256" key="4">
    <source>
        <dbReference type="ARBA" id="ARBA00023129"/>
    </source>
</evidence>
<dbReference type="PANTHER" id="PTHR48244">
    <property type="entry name" value="ZEIN-ALPHA A20-RELATED"/>
    <property type="match status" value="1"/>
</dbReference>
<dbReference type="Pfam" id="PF01559">
    <property type="entry name" value="Zein"/>
    <property type="match status" value="1"/>
</dbReference>
<keyword evidence="2" id="KW-0732">Signal</keyword>
<dbReference type="PANTHER" id="PTHR48244:SF3">
    <property type="entry name" value="22 KDA ALPHA-ZEIN 8"/>
    <property type="match status" value="1"/>
</dbReference>
<dbReference type="InterPro" id="IPR002530">
    <property type="entry name" value="Zein"/>
</dbReference>
<evidence type="ECO:0000313" key="5">
    <source>
        <dbReference type="EMBL" id="KAG2563379.1"/>
    </source>
</evidence>
<name>A0A8T0PS99_PANVG</name>
<evidence type="ECO:0000313" key="6">
    <source>
        <dbReference type="Proteomes" id="UP000823388"/>
    </source>
</evidence>
<dbReference type="InterPro" id="IPR052508">
    <property type="entry name" value="Maize_Zein_Storage"/>
</dbReference>
<reference evidence="5" key="1">
    <citation type="submission" date="2020-05" db="EMBL/GenBank/DDBJ databases">
        <title>WGS assembly of Panicum virgatum.</title>
        <authorList>
            <person name="Lovell J.T."/>
            <person name="Jenkins J."/>
            <person name="Shu S."/>
            <person name="Juenger T.E."/>
            <person name="Schmutz J."/>
        </authorList>
    </citation>
    <scope>NUCLEOTIDE SEQUENCE</scope>
    <source>
        <strain evidence="5">AP13</strain>
    </source>
</reference>
<comment type="similarity">
    <text evidence="1">Belongs to the zein family.</text>
</comment>
<dbReference type="GO" id="GO:0045735">
    <property type="term" value="F:nutrient reservoir activity"/>
    <property type="evidence" value="ECO:0007669"/>
    <property type="project" value="UniProtKB-KW"/>
</dbReference>
<evidence type="ECO:0000256" key="3">
    <source>
        <dbReference type="ARBA" id="ARBA00022761"/>
    </source>
</evidence>
<keyword evidence="3" id="KW-0758">Storage protein</keyword>
<proteinExistence type="inferred from homology"/>
<organism evidence="5 6">
    <name type="scientific">Panicum virgatum</name>
    <name type="common">Blackwell switchgrass</name>
    <dbReference type="NCBI Taxonomy" id="38727"/>
    <lineage>
        <taxon>Eukaryota</taxon>
        <taxon>Viridiplantae</taxon>
        <taxon>Streptophyta</taxon>
        <taxon>Embryophyta</taxon>
        <taxon>Tracheophyta</taxon>
        <taxon>Spermatophyta</taxon>
        <taxon>Magnoliopsida</taxon>
        <taxon>Liliopsida</taxon>
        <taxon>Poales</taxon>
        <taxon>Poaceae</taxon>
        <taxon>PACMAD clade</taxon>
        <taxon>Panicoideae</taxon>
        <taxon>Panicodae</taxon>
        <taxon>Paniceae</taxon>
        <taxon>Panicinae</taxon>
        <taxon>Panicum</taxon>
        <taxon>Panicum sect. Hiantes</taxon>
    </lineage>
</organism>
<keyword evidence="4" id="KW-0708">Seed storage protein</keyword>
<evidence type="ECO:0000256" key="1">
    <source>
        <dbReference type="ARBA" id="ARBA00005777"/>
    </source>
</evidence>
<protein>
    <submittedName>
        <fullName evidence="5">Uncharacterized protein</fullName>
    </submittedName>
</protein>
<keyword evidence="6" id="KW-1185">Reference proteome</keyword>
<dbReference type="AlphaFoldDB" id="A0A8T0PS99"/>
<sequence>MFLPFNQLADVNSASYSQQQLLPFNQLAVANSAAFSQQLFNPLAVARPVTIWQQHQLVNQLALTSHAAFLQQHIVGSTIF</sequence>
<accession>A0A8T0PS99</accession>
<dbReference type="EMBL" id="CM029051">
    <property type="protein sequence ID" value="KAG2563379.1"/>
    <property type="molecule type" value="Genomic_DNA"/>
</dbReference>
<gene>
    <name evidence="5" type="ORF">PVAP13_8KG349502</name>
</gene>
<dbReference type="Proteomes" id="UP000823388">
    <property type="component" value="Chromosome 8K"/>
</dbReference>